<dbReference type="GO" id="GO:0006886">
    <property type="term" value="P:intracellular protein transport"/>
    <property type="evidence" value="ECO:0007669"/>
    <property type="project" value="TreeGrafter"/>
</dbReference>
<reference evidence="6" key="2">
    <citation type="submission" date="2025-08" db="UniProtKB">
        <authorList>
            <consortium name="Ensembl"/>
        </authorList>
    </citation>
    <scope>IDENTIFICATION</scope>
</reference>
<dbReference type="SUPFAM" id="SSF64268">
    <property type="entry name" value="PX domain"/>
    <property type="match status" value="1"/>
</dbReference>
<dbReference type="CDD" id="cd13337">
    <property type="entry name" value="FERM-like_C_SNX17"/>
    <property type="match status" value="1"/>
</dbReference>
<evidence type="ECO:0000256" key="3">
    <source>
        <dbReference type="ARBA" id="ARBA00022927"/>
    </source>
</evidence>
<comment type="similarity">
    <text evidence="1">Belongs to the sorting nexin family.</text>
</comment>
<dbReference type="GO" id="GO:0005769">
    <property type="term" value="C:early endosome"/>
    <property type="evidence" value="ECO:0007669"/>
    <property type="project" value="TreeGrafter"/>
</dbReference>
<gene>
    <name evidence="6" type="primary">snx17</name>
</gene>
<dbReference type="Ensembl" id="ENSSFAT00005004390.1">
    <property type="protein sequence ID" value="ENSSFAP00005004109.1"/>
    <property type="gene ID" value="ENSSFAG00005000798.1"/>
</dbReference>
<dbReference type="Pfam" id="PF21273">
    <property type="entry name" value="SNX17-27-31_F1_FERM"/>
    <property type="match status" value="1"/>
</dbReference>
<dbReference type="InterPro" id="IPR037836">
    <property type="entry name" value="SNX17_FERM-like_dom"/>
</dbReference>
<feature type="region of interest" description="Disordered" evidence="4">
    <location>
        <begin position="355"/>
        <end position="383"/>
    </location>
</feature>
<proteinExistence type="inferred from homology"/>
<dbReference type="GO" id="GO:0035091">
    <property type="term" value="F:phosphatidylinositol binding"/>
    <property type="evidence" value="ECO:0007669"/>
    <property type="project" value="InterPro"/>
</dbReference>
<feature type="domain" description="PX" evidence="5">
    <location>
        <begin position="1"/>
        <end position="77"/>
    </location>
</feature>
<dbReference type="InterPro" id="IPR036871">
    <property type="entry name" value="PX_dom_sf"/>
</dbReference>
<keyword evidence="7" id="KW-1185">Reference proteome</keyword>
<dbReference type="PANTHER" id="PTHR12431:SF16">
    <property type="entry name" value="SORTING NEXIN-17"/>
    <property type="match status" value="1"/>
</dbReference>
<dbReference type="Gene3D" id="3.10.20.90">
    <property type="entry name" value="Phosphatidylinositol 3-kinase Catalytic Subunit, Chain A, domain 1"/>
    <property type="match status" value="1"/>
</dbReference>
<dbReference type="InterPro" id="IPR001683">
    <property type="entry name" value="PX_dom"/>
</dbReference>
<dbReference type="InterPro" id="IPR040842">
    <property type="entry name" value="SNX17/31_FERM"/>
</dbReference>
<dbReference type="InterPro" id="IPR048767">
    <property type="entry name" value="SNX17-31_FERM_F2"/>
</dbReference>
<dbReference type="InterPro" id="IPR011993">
    <property type="entry name" value="PH-like_dom_sf"/>
</dbReference>
<evidence type="ECO:0000256" key="1">
    <source>
        <dbReference type="ARBA" id="ARBA00010883"/>
    </source>
</evidence>
<dbReference type="InterPro" id="IPR048763">
    <property type="entry name" value="SNX17-31_FERM_F1"/>
</dbReference>
<dbReference type="Pfam" id="PF21271">
    <property type="entry name" value="SNX17-31_F2_FERM"/>
    <property type="match status" value="1"/>
</dbReference>
<dbReference type="Gene3D" id="1.20.80.60">
    <property type="match status" value="1"/>
</dbReference>
<feature type="compositionally biased region" description="Polar residues" evidence="4">
    <location>
        <begin position="360"/>
        <end position="372"/>
    </location>
</feature>
<dbReference type="GO" id="GO:0032456">
    <property type="term" value="P:endocytic recycling"/>
    <property type="evidence" value="ECO:0007669"/>
    <property type="project" value="TreeGrafter"/>
</dbReference>
<accession>A0A672FZH5</accession>
<evidence type="ECO:0000313" key="7">
    <source>
        <dbReference type="Proteomes" id="UP000472267"/>
    </source>
</evidence>
<keyword evidence="3" id="KW-0653">Protein transport</keyword>
<reference evidence="6" key="3">
    <citation type="submission" date="2025-09" db="UniProtKB">
        <authorList>
            <consortium name="Ensembl"/>
        </authorList>
    </citation>
    <scope>IDENTIFICATION</scope>
</reference>
<dbReference type="Proteomes" id="UP000472267">
    <property type="component" value="Chromosome 15"/>
</dbReference>
<dbReference type="Pfam" id="PF00787">
    <property type="entry name" value="PX"/>
    <property type="match status" value="1"/>
</dbReference>
<evidence type="ECO:0000259" key="5">
    <source>
        <dbReference type="PROSITE" id="PS50195"/>
    </source>
</evidence>
<dbReference type="Gene3D" id="2.30.29.30">
    <property type="entry name" value="Pleckstrin-homology domain (PH domain)/Phosphotyrosine-binding domain (PTB)"/>
    <property type="match status" value="1"/>
</dbReference>
<protein>
    <submittedName>
        <fullName evidence="6">Sorting nexin-17-like</fullName>
    </submittedName>
</protein>
<dbReference type="PROSITE" id="PS50195">
    <property type="entry name" value="PX"/>
    <property type="match status" value="1"/>
</dbReference>
<organism evidence="6 7">
    <name type="scientific">Salarias fasciatus</name>
    <name type="common">Jewelled blenny</name>
    <name type="synonym">Blennius fasciatus</name>
    <dbReference type="NCBI Taxonomy" id="181472"/>
    <lineage>
        <taxon>Eukaryota</taxon>
        <taxon>Metazoa</taxon>
        <taxon>Chordata</taxon>
        <taxon>Craniata</taxon>
        <taxon>Vertebrata</taxon>
        <taxon>Euteleostomi</taxon>
        <taxon>Actinopterygii</taxon>
        <taxon>Neopterygii</taxon>
        <taxon>Teleostei</taxon>
        <taxon>Neoteleostei</taxon>
        <taxon>Acanthomorphata</taxon>
        <taxon>Ovalentaria</taxon>
        <taxon>Blenniimorphae</taxon>
        <taxon>Blenniiformes</taxon>
        <taxon>Blennioidei</taxon>
        <taxon>Blenniidae</taxon>
        <taxon>Salariinae</taxon>
        <taxon>Salarias</taxon>
    </lineage>
</organism>
<dbReference type="Pfam" id="PF18116">
    <property type="entry name" value="SNX17_FERM_C"/>
    <property type="match status" value="1"/>
</dbReference>
<dbReference type="PANTHER" id="PTHR12431">
    <property type="entry name" value="SORTING NEXIN 17 AND 27"/>
    <property type="match status" value="1"/>
</dbReference>
<evidence type="ECO:0000313" key="6">
    <source>
        <dbReference type="Ensembl" id="ENSSFAP00005004109.1"/>
    </source>
</evidence>
<evidence type="ECO:0000256" key="2">
    <source>
        <dbReference type="ARBA" id="ARBA00022448"/>
    </source>
</evidence>
<dbReference type="AlphaFoldDB" id="A0A672FZH5"/>
<sequence>MYFLQLQLLGLHEQIKKEYGSNVVPAFPPKKIFTLTPAEVEQRREQLEKYMQAVRQDPLLGTSEMFNSFLRKAQQETQQIPTEEVALDICLSNGQKVTVNILTSDQTEDVLEAVATKLDLPDDLVGYFSLFLVREGVDGSLTFSQMELCSCAVIYDQVRVSECPLCVSSYWDMSYDGDVMDNRVGLNLLYTQTVSDIERGWILVNKDQHRQLKSLQEKGSKKEFIHLGQTLKYYGYIKFDPCITDFPEKGCQVIVSAGNNELNFHVKLPNEQMKEGSFKVTRMRCWRVTSSVSGGGRVCCEVKLELAFEYLMSKDRLQWVTITSQQAIMMSICLQSMVDELMVKKSGGSIKKMLRKRHNGSIQRPDSQQTVKSPPLLDSPDPNREQIVKLSTKLSSVSLRGISASNSANDISANDFHGNYAFEGIGDDDL</sequence>
<evidence type="ECO:0000256" key="4">
    <source>
        <dbReference type="SAM" id="MobiDB-lite"/>
    </source>
</evidence>
<dbReference type="Gene3D" id="3.30.1520.10">
    <property type="entry name" value="Phox-like domain"/>
    <property type="match status" value="1"/>
</dbReference>
<dbReference type="FunFam" id="2.30.29.30:FF:000145">
    <property type="entry name" value="Sorting nexin-17 isoform1"/>
    <property type="match status" value="1"/>
</dbReference>
<reference evidence="6" key="1">
    <citation type="submission" date="2019-06" db="EMBL/GenBank/DDBJ databases">
        <authorList>
            <consortium name="Wellcome Sanger Institute Data Sharing"/>
        </authorList>
    </citation>
    <scope>NUCLEOTIDE SEQUENCE [LARGE SCALE GENOMIC DNA]</scope>
</reference>
<name>A0A672FZH5_SALFA</name>
<keyword evidence="2" id="KW-0813">Transport</keyword>
<dbReference type="FunFam" id="1.20.80.60:FF:000001">
    <property type="entry name" value="Sorting nexin-17 isoform1"/>
    <property type="match status" value="1"/>
</dbReference>